<dbReference type="EMBL" id="JAYFSI010000007">
    <property type="protein sequence ID" value="MEA5363841.1"/>
    <property type="molecule type" value="Genomic_DNA"/>
</dbReference>
<evidence type="ECO:0000259" key="1">
    <source>
        <dbReference type="Pfam" id="PF13577"/>
    </source>
</evidence>
<gene>
    <name evidence="2" type="ORF">VA596_30205</name>
</gene>
<sequence>MSDERAVQEVLARYVRATDRRDGAAQGALFTDDAEVRIFEKAGPDRYEPVGEPLVGGAGVRYAVENFMAPHPEGGSSHHVTADHLITVDGDTAHLNAQFVVFEVRTTPERSIQAVESGYYDTELRRLDGEWKIVRHHALGDLPMRVTQP</sequence>
<dbReference type="InterPro" id="IPR032710">
    <property type="entry name" value="NTF2-like_dom_sf"/>
</dbReference>
<feature type="domain" description="SnoaL-like" evidence="1">
    <location>
        <begin position="2"/>
        <end position="135"/>
    </location>
</feature>
<dbReference type="SUPFAM" id="SSF54427">
    <property type="entry name" value="NTF2-like"/>
    <property type="match status" value="1"/>
</dbReference>
<comment type="caution">
    <text evidence="2">The sequence shown here is derived from an EMBL/GenBank/DDBJ whole genome shotgun (WGS) entry which is preliminary data.</text>
</comment>
<reference evidence="2 3" key="1">
    <citation type="submission" date="2023-12" db="EMBL/GenBank/DDBJ databases">
        <title>Amycolatopsis sp. V23-08.</title>
        <authorList>
            <person name="Somphong A."/>
        </authorList>
    </citation>
    <scope>NUCLEOTIDE SEQUENCE [LARGE SCALE GENOMIC DNA]</scope>
    <source>
        <strain evidence="2 3">V23-08</strain>
    </source>
</reference>
<dbReference type="RefSeq" id="WP_323331574.1">
    <property type="nucleotide sequence ID" value="NZ_JAYFSI010000007.1"/>
</dbReference>
<organism evidence="2 3">
    <name type="scientific">Amycolatopsis heterodermiae</name>
    <dbReference type="NCBI Taxonomy" id="3110235"/>
    <lineage>
        <taxon>Bacteria</taxon>
        <taxon>Bacillati</taxon>
        <taxon>Actinomycetota</taxon>
        <taxon>Actinomycetes</taxon>
        <taxon>Pseudonocardiales</taxon>
        <taxon>Pseudonocardiaceae</taxon>
        <taxon>Amycolatopsis</taxon>
    </lineage>
</organism>
<evidence type="ECO:0000313" key="3">
    <source>
        <dbReference type="Proteomes" id="UP001304298"/>
    </source>
</evidence>
<dbReference type="Gene3D" id="3.10.450.50">
    <property type="match status" value="1"/>
</dbReference>
<dbReference type="Proteomes" id="UP001304298">
    <property type="component" value="Unassembled WGS sequence"/>
</dbReference>
<evidence type="ECO:0000313" key="2">
    <source>
        <dbReference type="EMBL" id="MEA5363841.1"/>
    </source>
</evidence>
<keyword evidence="3" id="KW-1185">Reference proteome</keyword>
<name>A0ABU5RC57_9PSEU</name>
<dbReference type="CDD" id="cd00531">
    <property type="entry name" value="NTF2_like"/>
    <property type="match status" value="1"/>
</dbReference>
<proteinExistence type="predicted"/>
<accession>A0ABU5RC57</accession>
<dbReference type="Pfam" id="PF13577">
    <property type="entry name" value="SnoaL_4"/>
    <property type="match status" value="1"/>
</dbReference>
<protein>
    <submittedName>
        <fullName evidence="2">Nuclear transport factor 2 family protein</fullName>
    </submittedName>
</protein>
<dbReference type="InterPro" id="IPR037401">
    <property type="entry name" value="SnoaL-like"/>
</dbReference>